<keyword evidence="1" id="KW-0678">Repressor</keyword>
<evidence type="ECO:0000313" key="6">
    <source>
        <dbReference type="EMBL" id="ALV27097.1"/>
    </source>
</evidence>
<dbReference type="InterPro" id="IPR046335">
    <property type="entry name" value="LacI/GalR-like_sensor"/>
</dbReference>
<dbReference type="GO" id="GO:0000976">
    <property type="term" value="F:transcription cis-regulatory region binding"/>
    <property type="evidence" value="ECO:0007669"/>
    <property type="project" value="TreeGrafter"/>
</dbReference>
<dbReference type="InterPro" id="IPR010982">
    <property type="entry name" value="Lambda_DNA-bd_dom_sf"/>
</dbReference>
<proteinExistence type="predicted"/>
<dbReference type="CDD" id="cd06278">
    <property type="entry name" value="PBP1_LacI-like"/>
    <property type="match status" value="1"/>
</dbReference>
<dbReference type="SUPFAM" id="SSF47413">
    <property type="entry name" value="lambda repressor-like DNA-binding domains"/>
    <property type="match status" value="1"/>
</dbReference>
<keyword evidence="4" id="KW-0804">Transcription</keyword>
<dbReference type="Gene3D" id="3.40.50.2300">
    <property type="match status" value="2"/>
</dbReference>
<gene>
    <name evidence="6" type="ORF">APZ00_08480</name>
</gene>
<dbReference type="CDD" id="cd01392">
    <property type="entry name" value="HTH_LacI"/>
    <property type="match status" value="1"/>
</dbReference>
<dbReference type="SUPFAM" id="SSF53822">
    <property type="entry name" value="Periplasmic binding protein-like I"/>
    <property type="match status" value="1"/>
</dbReference>
<sequence>MREVNPKVFVSAKMVAERAGVSRSAVSRTFTDGASVSEETRRKVMEAAEALGYHVNHLARQLRERSNIVCLIVSDMTTPVRAGMLESLTRKLQAAGKITMVINTESNEESVGRALKLTLHYRADATVVLSGTPSSSLVHTALANGQQVVLINRDDGLHGAQNVGVDNGMAAKEALFLLRRAGCRRIGLLTSQARTPSLLARERCFTAAASACNLEVTVFEAGPTGYRSGYEAARRVFARSVSPDGVFCVTDLLALGFMDGARQEFGLKIPEDLCVIGFDNIEQAGWEAYQLTTFEQPLDRMAGHVVDLLTLPEPLPEPLRGRQSGGAAIFEPLPVWRRSVRAKPA</sequence>
<dbReference type="RefSeq" id="WP_058898661.1">
    <property type="nucleotide sequence ID" value="NZ_CP013068.1"/>
</dbReference>
<dbReference type="Gene3D" id="1.10.260.40">
    <property type="entry name" value="lambda repressor-like DNA-binding domains"/>
    <property type="match status" value="1"/>
</dbReference>
<dbReference type="GO" id="GO:0003700">
    <property type="term" value="F:DNA-binding transcription factor activity"/>
    <property type="evidence" value="ECO:0007669"/>
    <property type="project" value="TreeGrafter"/>
</dbReference>
<dbReference type="AlphaFoldDB" id="A0A0U3Q3B6"/>
<keyword evidence="3" id="KW-0238">DNA-binding</keyword>
<dbReference type="Pfam" id="PF00356">
    <property type="entry name" value="LacI"/>
    <property type="match status" value="1"/>
</dbReference>
<evidence type="ECO:0000256" key="1">
    <source>
        <dbReference type="ARBA" id="ARBA00022491"/>
    </source>
</evidence>
<dbReference type="SMART" id="SM00354">
    <property type="entry name" value="HTH_LACI"/>
    <property type="match status" value="1"/>
</dbReference>
<dbReference type="KEGG" id="pphr:APZ00_08480"/>
<dbReference type="PANTHER" id="PTHR30146:SF95">
    <property type="entry name" value="RIBOSE OPERON REPRESSOR"/>
    <property type="match status" value="1"/>
</dbReference>
<dbReference type="InterPro" id="IPR000843">
    <property type="entry name" value="HTH_LacI"/>
</dbReference>
<keyword evidence="2" id="KW-0805">Transcription regulation</keyword>
<accession>A0A0U3Q3B6</accession>
<keyword evidence="7" id="KW-1185">Reference proteome</keyword>
<reference evidence="6 7" key="1">
    <citation type="submission" date="2015-10" db="EMBL/GenBank/DDBJ databases">
        <title>The world's first case of liver abscess caused by Pannonibacter phragmitetus.</title>
        <authorList>
            <person name="Ming D."/>
            <person name="Wang M."/>
            <person name="Zhou Y."/>
            <person name="Jiang T."/>
            <person name="Hu S."/>
        </authorList>
    </citation>
    <scope>NUCLEOTIDE SEQUENCE [LARGE SCALE GENOMIC DNA]</scope>
    <source>
        <strain evidence="6 7">31801</strain>
    </source>
</reference>
<organism evidence="6 7">
    <name type="scientific">Pannonibacter phragmitetus</name>
    <dbReference type="NCBI Taxonomy" id="121719"/>
    <lineage>
        <taxon>Bacteria</taxon>
        <taxon>Pseudomonadati</taxon>
        <taxon>Pseudomonadota</taxon>
        <taxon>Alphaproteobacteria</taxon>
        <taxon>Hyphomicrobiales</taxon>
        <taxon>Stappiaceae</taxon>
        <taxon>Pannonibacter</taxon>
    </lineage>
</organism>
<dbReference type="Pfam" id="PF13377">
    <property type="entry name" value="Peripla_BP_3"/>
    <property type="match status" value="1"/>
</dbReference>
<dbReference type="STRING" id="121719.APZ00_08480"/>
<feature type="domain" description="HTH lacI-type" evidence="5">
    <location>
        <begin position="10"/>
        <end position="64"/>
    </location>
</feature>
<dbReference type="EMBL" id="CP013068">
    <property type="protein sequence ID" value="ALV27097.1"/>
    <property type="molecule type" value="Genomic_DNA"/>
</dbReference>
<evidence type="ECO:0000256" key="4">
    <source>
        <dbReference type="ARBA" id="ARBA00023163"/>
    </source>
</evidence>
<evidence type="ECO:0000256" key="2">
    <source>
        <dbReference type="ARBA" id="ARBA00023015"/>
    </source>
</evidence>
<name>A0A0U3Q3B6_9HYPH</name>
<dbReference type="InterPro" id="IPR028082">
    <property type="entry name" value="Peripla_BP_I"/>
</dbReference>
<dbReference type="Proteomes" id="UP000064921">
    <property type="component" value="Chromosome"/>
</dbReference>
<evidence type="ECO:0000313" key="7">
    <source>
        <dbReference type="Proteomes" id="UP000064921"/>
    </source>
</evidence>
<dbReference type="PROSITE" id="PS50932">
    <property type="entry name" value="HTH_LACI_2"/>
    <property type="match status" value="1"/>
</dbReference>
<dbReference type="PANTHER" id="PTHR30146">
    <property type="entry name" value="LACI-RELATED TRANSCRIPTIONAL REPRESSOR"/>
    <property type="match status" value="1"/>
</dbReference>
<protein>
    <submittedName>
        <fullName evidence="6">LacI family transcriptional regulator</fullName>
    </submittedName>
</protein>
<evidence type="ECO:0000256" key="3">
    <source>
        <dbReference type="ARBA" id="ARBA00023125"/>
    </source>
</evidence>
<evidence type="ECO:0000259" key="5">
    <source>
        <dbReference type="PROSITE" id="PS50932"/>
    </source>
</evidence>